<sequence length="230" mass="26202">MAVNEFQKFFNCRLLVKDREEDFQNPHWIVEAHTQHPQKLNVWAGIVANRIIGPFFFEETLTGERYLEFLQNDLVPALAVIFPNENDPNIPDNTLWFQQDGTPPHYARSALRNRAMQLRLNRKPLACQIKPGSVIENVANTRRLAETTLGPTPIEEQATNTGSGSGDEDDDVVDADCHVISNDKSTEFILATVVEEAALKYLFFQYQYFSLIQLKFSEGDMPLKSWPSEG</sequence>
<evidence type="ECO:0000313" key="3">
    <source>
        <dbReference type="Proteomes" id="UP001162162"/>
    </source>
</evidence>
<dbReference type="Proteomes" id="UP001162162">
    <property type="component" value="Unassembled WGS sequence"/>
</dbReference>
<feature type="region of interest" description="Disordered" evidence="1">
    <location>
        <begin position="146"/>
        <end position="171"/>
    </location>
</feature>
<dbReference type="GO" id="GO:0003676">
    <property type="term" value="F:nucleic acid binding"/>
    <property type="evidence" value="ECO:0007669"/>
    <property type="project" value="InterPro"/>
</dbReference>
<protein>
    <submittedName>
        <fullName evidence="2">Uncharacterized protein</fullName>
    </submittedName>
</protein>
<evidence type="ECO:0000313" key="2">
    <source>
        <dbReference type="EMBL" id="KAJ8950223.1"/>
    </source>
</evidence>
<organism evidence="2 3">
    <name type="scientific">Aromia moschata</name>
    <dbReference type="NCBI Taxonomy" id="1265417"/>
    <lineage>
        <taxon>Eukaryota</taxon>
        <taxon>Metazoa</taxon>
        <taxon>Ecdysozoa</taxon>
        <taxon>Arthropoda</taxon>
        <taxon>Hexapoda</taxon>
        <taxon>Insecta</taxon>
        <taxon>Pterygota</taxon>
        <taxon>Neoptera</taxon>
        <taxon>Endopterygota</taxon>
        <taxon>Coleoptera</taxon>
        <taxon>Polyphaga</taxon>
        <taxon>Cucujiformia</taxon>
        <taxon>Chrysomeloidea</taxon>
        <taxon>Cerambycidae</taxon>
        <taxon>Cerambycinae</taxon>
        <taxon>Callichromatini</taxon>
        <taxon>Aromia</taxon>
    </lineage>
</organism>
<dbReference type="PANTHER" id="PTHR47326:SF1">
    <property type="entry name" value="HTH PSQ-TYPE DOMAIN-CONTAINING PROTEIN"/>
    <property type="match status" value="1"/>
</dbReference>
<dbReference type="InterPro" id="IPR036397">
    <property type="entry name" value="RNaseH_sf"/>
</dbReference>
<dbReference type="EMBL" id="JAPWTK010000103">
    <property type="protein sequence ID" value="KAJ8950223.1"/>
    <property type="molecule type" value="Genomic_DNA"/>
</dbReference>
<comment type="caution">
    <text evidence="2">The sequence shown here is derived from an EMBL/GenBank/DDBJ whole genome shotgun (WGS) entry which is preliminary data.</text>
</comment>
<reference evidence="2" key="1">
    <citation type="journal article" date="2023" name="Insect Mol. Biol.">
        <title>Genome sequencing provides insights into the evolution of gene families encoding plant cell wall-degrading enzymes in longhorned beetles.</title>
        <authorList>
            <person name="Shin N.R."/>
            <person name="Okamura Y."/>
            <person name="Kirsch R."/>
            <person name="Pauchet Y."/>
        </authorList>
    </citation>
    <scope>NUCLEOTIDE SEQUENCE</scope>
    <source>
        <strain evidence="2">AMC_N1</strain>
    </source>
</reference>
<evidence type="ECO:0000256" key="1">
    <source>
        <dbReference type="SAM" id="MobiDB-lite"/>
    </source>
</evidence>
<dbReference type="Gene3D" id="3.30.420.10">
    <property type="entry name" value="Ribonuclease H-like superfamily/Ribonuclease H"/>
    <property type="match status" value="1"/>
</dbReference>
<proteinExistence type="predicted"/>
<name>A0AAV8YFL4_9CUCU</name>
<dbReference type="AlphaFoldDB" id="A0AAV8YFL4"/>
<accession>A0AAV8YFL4</accession>
<dbReference type="PANTHER" id="PTHR47326">
    <property type="entry name" value="TRANSPOSABLE ELEMENT TC3 TRANSPOSASE-LIKE PROTEIN"/>
    <property type="match status" value="1"/>
</dbReference>
<gene>
    <name evidence="2" type="ORF">NQ318_006197</name>
</gene>
<keyword evidence="3" id="KW-1185">Reference proteome</keyword>